<keyword evidence="4" id="KW-0732">Signal</keyword>
<feature type="signal peptide" evidence="4">
    <location>
        <begin position="1"/>
        <end position="25"/>
    </location>
</feature>
<evidence type="ECO:0000313" key="6">
    <source>
        <dbReference type="Proteomes" id="UP001642483"/>
    </source>
</evidence>
<protein>
    <submittedName>
        <fullName evidence="5">Uncharacterized protein</fullName>
    </submittedName>
</protein>
<evidence type="ECO:0000313" key="5">
    <source>
        <dbReference type="EMBL" id="CAK8684278.1"/>
    </source>
</evidence>
<name>A0ABP0FXE5_CLALP</name>
<evidence type="ECO:0000256" key="2">
    <source>
        <dbReference type="SAM" id="MobiDB-lite"/>
    </source>
</evidence>
<accession>A0ABP0FXE5</accession>
<sequence length="258" mass="28876">MQTMEHISLLFCLTASYLCVSQVNGASGSNTGGTCTGNCVTTDFFKQQNFTDLVAEIVQSSQQADLDCKVTNGTDFYFGSTGCRNCAVDCTTSSSSFQAECLKNCPGFTEKRYVRKELGEAAWRIQQIKNDMYISGFRYSNLNNDVASLRQIQNNLQQQLSRLAKELNQLQTEQEKDRNELTTVKNISISCLVLICLGFICTGIAFRSFRRHADKTYRTIESSAHQAEEERLSAGADERRNLRKNADQDEDHGTSESL</sequence>
<dbReference type="EMBL" id="CAWYQH010000097">
    <property type="protein sequence ID" value="CAK8684278.1"/>
    <property type="molecule type" value="Genomic_DNA"/>
</dbReference>
<evidence type="ECO:0000256" key="1">
    <source>
        <dbReference type="SAM" id="Coils"/>
    </source>
</evidence>
<keyword evidence="3" id="KW-0472">Membrane</keyword>
<reference evidence="5 6" key="1">
    <citation type="submission" date="2024-02" db="EMBL/GenBank/DDBJ databases">
        <authorList>
            <person name="Daric V."/>
            <person name="Darras S."/>
        </authorList>
    </citation>
    <scope>NUCLEOTIDE SEQUENCE [LARGE SCALE GENOMIC DNA]</scope>
</reference>
<dbReference type="SUPFAM" id="SSF58100">
    <property type="entry name" value="Bacterial hemolysins"/>
    <property type="match status" value="1"/>
</dbReference>
<feature type="transmembrane region" description="Helical" evidence="3">
    <location>
        <begin position="187"/>
        <end position="206"/>
    </location>
</feature>
<feature type="chain" id="PRO_5047400005" evidence="4">
    <location>
        <begin position="26"/>
        <end position="258"/>
    </location>
</feature>
<proteinExistence type="predicted"/>
<feature type="region of interest" description="Disordered" evidence="2">
    <location>
        <begin position="222"/>
        <end position="258"/>
    </location>
</feature>
<comment type="caution">
    <text evidence="5">The sequence shown here is derived from an EMBL/GenBank/DDBJ whole genome shotgun (WGS) entry which is preliminary data.</text>
</comment>
<organism evidence="5 6">
    <name type="scientific">Clavelina lepadiformis</name>
    <name type="common">Light-bulb sea squirt</name>
    <name type="synonym">Ascidia lepadiformis</name>
    <dbReference type="NCBI Taxonomy" id="159417"/>
    <lineage>
        <taxon>Eukaryota</taxon>
        <taxon>Metazoa</taxon>
        <taxon>Chordata</taxon>
        <taxon>Tunicata</taxon>
        <taxon>Ascidiacea</taxon>
        <taxon>Aplousobranchia</taxon>
        <taxon>Clavelinidae</taxon>
        <taxon>Clavelina</taxon>
    </lineage>
</organism>
<keyword evidence="3" id="KW-1133">Transmembrane helix</keyword>
<feature type="compositionally biased region" description="Basic and acidic residues" evidence="2">
    <location>
        <begin position="226"/>
        <end position="258"/>
    </location>
</feature>
<evidence type="ECO:0000256" key="4">
    <source>
        <dbReference type="SAM" id="SignalP"/>
    </source>
</evidence>
<evidence type="ECO:0000256" key="3">
    <source>
        <dbReference type="SAM" id="Phobius"/>
    </source>
</evidence>
<feature type="coiled-coil region" evidence="1">
    <location>
        <begin position="139"/>
        <end position="180"/>
    </location>
</feature>
<keyword evidence="6" id="KW-1185">Reference proteome</keyword>
<keyword evidence="3" id="KW-0812">Transmembrane</keyword>
<keyword evidence="1" id="KW-0175">Coiled coil</keyword>
<gene>
    <name evidence="5" type="ORF">CVLEPA_LOCUS15268</name>
</gene>
<dbReference type="Proteomes" id="UP001642483">
    <property type="component" value="Unassembled WGS sequence"/>
</dbReference>